<reference evidence="9 10" key="1">
    <citation type="submission" date="2024-09" db="EMBL/GenBank/DDBJ databases">
        <authorList>
            <person name="Sun Q."/>
            <person name="Mori K."/>
        </authorList>
    </citation>
    <scope>NUCLEOTIDE SEQUENCE [LARGE SCALE GENOMIC DNA]</scope>
    <source>
        <strain evidence="9 10">CCM 7759</strain>
    </source>
</reference>
<name>A0ABV6DQ48_9BACL</name>
<proteinExistence type="predicted"/>
<evidence type="ECO:0000256" key="2">
    <source>
        <dbReference type="ARBA" id="ARBA00022741"/>
    </source>
</evidence>
<keyword evidence="4" id="KW-0342">GTP-binding</keyword>
<evidence type="ECO:0000313" key="9">
    <source>
        <dbReference type="EMBL" id="MFC0214778.1"/>
    </source>
</evidence>
<dbReference type="Pfam" id="PF00350">
    <property type="entry name" value="Dynamin_N"/>
    <property type="match status" value="2"/>
</dbReference>
<evidence type="ECO:0000256" key="3">
    <source>
        <dbReference type="ARBA" id="ARBA00022801"/>
    </source>
</evidence>
<organism evidence="9 10">
    <name type="scientific">Paenibacillus chartarius</name>
    <dbReference type="NCBI Taxonomy" id="747481"/>
    <lineage>
        <taxon>Bacteria</taxon>
        <taxon>Bacillati</taxon>
        <taxon>Bacillota</taxon>
        <taxon>Bacilli</taxon>
        <taxon>Bacillales</taxon>
        <taxon>Paenibacillaceae</taxon>
        <taxon>Paenibacillus</taxon>
    </lineage>
</organism>
<keyword evidence="10" id="KW-1185">Reference proteome</keyword>
<feature type="coiled-coil region" evidence="6">
    <location>
        <begin position="974"/>
        <end position="1001"/>
    </location>
</feature>
<feature type="domain" description="Dynamin N-terminal" evidence="8">
    <location>
        <begin position="673"/>
        <end position="898"/>
    </location>
</feature>
<protein>
    <submittedName>
        <fullName evidence="9">Dynamin family protein</fullName>
    </submittedName>
</protein>
<evidence type="ECO:0000259" key="8">
    <source>
        <dbReference type="Pfam" id="PF00350"/>
    </source>
</evidence>
<evidence type="ECO:0000313" key="10">
    <source>
        <dbReference type="Proteomes" id="UP001589776"/>
    </source>
</evidence>
<dbReference type="SUPFAM" id="SSF52540">
    <property type="entry name" value="P-loop containing nucleoside triphosphate hydrolases"/>
    <property type="match status" value="2"/>
</dbReference>
<dbReference type="Gene3D" id="3.40.50.300">
    <property type="entry name" value="P-loop containing nucleotide triphosphate hydrolases"/>
    <property type="match status" value="2"/>
</dbReference>
<feature type="region of interest" description="Disordered" evidence="7">
    <location>
        <begin position="561"/>
        <end position="580"/>
    </location>
</feature>
<dbReference type="EMBL" id="JBHLWN010000077">
    <property type="protein sequence ID" value="MFC0214778.1"/>
    <property type="molecule type" value="Genomic_DNA"/>
</dbReference>
<dbReference type="CDD" id="cd09912">
    <property type="entry name" value="DLP_2"/>
    <property type="match status" value="2"/>
</dbReference>
<keyword evidence="2" id="KW-0547">Nucleotide-binding</keyword>
<accession>A0ABV6DQ48</accession>
<evidence type="ECO:0000256" key="5">
    <source>
        <dbReference type="ARBA" id="ARBA00023136"/>
    </source>
</evidence>
<dbReference type="PANTHER" id="PTHR10465:SF0">
    <property type="entry name" value="SARCALUMENIN"/>
    <property type="match status" value="1"/>
</dbReference>
<gene>
    <name evidence="9" type="ORF">ACFFK0_20430</name>
</gene>
<dbReference type="Proteomes" id="UP001589776">
    <property type="component" value="Unassembled WGS sequence"/>
</dbReference>
<keyword evidence="5" id="KW-0472">Membrane</keyword>
<dbReference type="InterPro" id="IPR027094">
    <property type="entry name" value="Mitofusin_fam"/>
</dbReference>
<keyword evidence="6" id="KW-0175">Coiled coil</keyword>
<dbReference type="InterPro" id="IPR045063">
    <property type="entry name" value="Dynamin_N"/>
</dbReference>
<keyword evidence="3" id="KW-0378">Hydrolase</keyword>
<comment type="subcellular location">
    <subcellularLocation>
        <location evidence="1">Membrane</location>
    </subcellularLocation>
</comment>
<evidence type="ECO:0000256" key="7">
    <source>
        <dbReference type="SAM" id="MobiDB-lite"/>
    </source>
</evidence>
<evidence type="ECO:0000256" key="6">
    <source>
        <dbReference type="SAM" id="Coils"/>
    </source>
</evidence>
<feature type="domain" description="Dynamin N-terminal" evidence="8">
    <location>
        <begin position="51"/>
        <end position="208"/>
    </location>
</feature>
<dbReference type="InterPro" id="IPR027417">
    <property type="entry name" value="P-loop_NTPase"/>
</dbReference>
<evidence type="ECO:0000256" key="1">
    <source>
        <dbReference type="ARBA" id="ARBA00004370"/>
    </source>
</evidence>
<evidence type="ECO:0000256" key="4">
    <source>
        <dbReference type="ARBA" id="ARBA00023134"/>
    </source>
</evidence>
<dbReference type="RefSeq" id="WP_377472190.1">
    <property type="nucleotide sequence ID" value="NZ_JBHLWN010000077.1"/>
</dbReference>
<dbReference type="PANTHER" id="PTHR10465">
    <property type="entry name" value="TRANSMEMBRANE GTPASE FZO1"/>
    <property type="match status" value="1"/>
</dbReference>
<comment type="caution">
    <text evidence="9">The sequence shown here is derived from an EMBL/GenBank/DDBJ whole genome shotgun (WGS) entry which is preliminary data.</text>
</comment>
<sequence>MTTMMDTMELGQQGAAALKRLEEDLRRDGNAITSAKFGQLADKAQSRLTAIAFCGHFSAGKSTLINRLCGHPLLPSSPIPTSANLVSIRSGEPGAEVTRIAAMAGGGQERVVEKVPLSELDAYCVNGEDIEAVRITYPLPMLGDRGMLLDTPGIDSTDDAHQLATESALHLADVVFYVMDYNHVQSEINFAFAKKMKDWGKPLYLIVNMIDKHREQELPFESYRASAEEAFRSWGIEAAGMLFVTTKVPQHPHNDFGRLRALIASLLGSGDELRRYSLDRSVRFLLEEHKAWLEDRNGPQREQLELRLEAEAAAGDGAEAGGLAAGAEAVREYEAKTKEREALLGAAERLTAELRKEAAGIIENANITPAPTRDLAHEYLQSRKPGFKVGLFGSAAKTAAEIERRLEAFRRNLAEQVEAQLDWHLRAALKQAAEREGVKSEALTAELETLGVEVRGDWLAAQVSGAAGFGSDYTLNYSKQAAAELKAQYRKLTFERIDRVAAAVQERAEAGSAQLDAELAALESKLGAWRELQQLAQQEAAALQAVAALWPEAPLAAPALPDPGALAPVQGDAGEPGADRDGDGAWGATVAIDTVLAASHTMKAAAAAGGLEEAAGRTAAAGWSGADYRRRLSASAGRLEQAAALLDPLAALRGTAAAMREKAARLRGGTFTIALFGAFSAGKSSFANALLGERILPVSPNPTTAAINRIVPPSAEWPHGTARVRMKSADAIAADVRYSLDVLGESASDMTDALARIRRLSPAAVPAKGKPHYAFLRAVEVGWAQAEPQLGRDVRITLDEFAAYVADEARSCFVEFIELHYANELTEQGIVFVDTPGADSINARHTGVAFDYIKNADAILFVTYYNHAFSQADREFLLQLGRVKDSFELDKMFFIINAADLASGPEELQGVLAHVESNLLQHGIRRPRLYPVSSLQAVEGKLAGDALKVEQSGIAEFERQFIRFSMEELASVAVHSAELELQRAEHTLSRWIERAKEGEAQRASRLQELEQALQAGESMLDGADFTEERKELAKDIRELLYYVKQRTSYRFGELYNICFNPSLFREEPDAKAALHQAWRELERMIGFNLSQESLATTLRVENTLNRLAAKRCESWGKELSAMLDGFEPAEYEAKRFPTPEAAADQGLSAAVPAKLLSAHFKTAKQFFEGSGKASLRAELEPLVNEPMNAWVERETERLTAIYERELQAWLADLKERRQTELREHGDGLRDALQMKIDVAELERLVGRLKTLAE</sequence>